<name>A0A2T0TGE2_9PSEU</name>
<dbReference type="OrthoDB" id="262125at2"/>
<dbReference type="InterPro" id="IPR001466">
    <property type="entry name" value="Beta-lactam-related"/>
</dbReference>
<evidence type="ECO:0000313" key="4">
    <source>
        <dbReference type="Proteomes" id="UP000239494"/>
    </source>
</evidence>
<dbReference type="InterPro" id="IPR011659">
    <property type="entry name" value="WD40"/>
</dbReference>
<dbReference type="SUPFAM" id="SSF53474">
    <property type="entry name" value="alpha/beta-Hydrolases"/>
    <property type="match status" value="1"/>
</dbReference>
<gene>
    <name evidence="3" type="ORF">CLV43_102263</name>
</gene>
<evidence type="ECO:0000313" key="3">
    <source>
        <dbReference type="EMBL" id="PRY44698.1"/>
    </source>
</evidence>
<dbReference type="PANTHER" id="PTHR46825">
    <property type="entry name" value="D-ALANYL-D-ALANINE-CARBOXYPEPTIDASE/ENDOPEPTIDASE AMPH"/>
    <property type="match status" value="1"/>
</dbReference>
<feature type="domain" description="Beta-lactamase-related" evidence="1">
    <location>
        <begin position="648"/>
        <end position="980"/>
    </location>
</feature>
<dbReference type="Pfam" id="PF00326">
    <property type="entry name" value="Peptidase_S9"/>
    <property type="match status" value="1"/>
</dbReference>
<dbReference type="Gene3D" id="3.40.710.10">
    <property type="entry name" value="DD-peptidase/beta-lactamase superfamily"/>
    <property type="match status" value="1"/>
</dbReference>
<proteinExistence type="predicted"/>
<protein>
    <submittedName>
        <fullName evidence="3">Dipeptidyl aminopeptidase/acylaminoacyl peptidase</fullName>
    </submittedName>
</protein>
<dbReference type="GO" id="GO:0008236">
    <property type="term" value="F:serine-type peptidase activity"/>
    <property type="evidence" value="ECO:0007669"/>
    <property type="project" value="InterPro"/>
</dbReference>
<dbReference type="InterPro" id="IPR011042">
    <property type="entry name" value="6-blade_b-propeller_TolB-like"/>
</dbReference>
<dbReference type="Proteomes" id="UP000239494">
    <property type="component" value="Unassembled WGS sequence"/>
</dbReference>
<dbReference type="Gene3D" id="2.120.10.30">
    <property type="entry name" value="TolB, C-terminal domain"/>
    <property type="match status" value="2"/>
</dbReference>
<dbReference type="InterPro" id="IPR001375">
    <property type="entry name" value="Peptidase_S9_cat"/>
</dbReference>
<dbReference type="PANTHER" id="PTHR46825:SF9">
    <property type="entry name" value="BETA-LACTAMASE-RELATED DOMAIN-CONTAINING PROTEIN"/>
    <property type="match status" value="1"/>
</dbReference>
<keyword evidence="3" id="KW-0378">Hydrolase</keyword>
<accession>A0A2T0TGE2</accession>
<comment type="caution">
    <text evidence="3">The sequence shown here is derived from an EMBL/GenBank/DDBJ whole genome shotgun (WGS) entry which is preliminary data.</text>
</comment>
<keyword evidence="3" id="KW-0031">Aminopeptidase</keyword>
<keyword evidence="4" id="KW-1185">Reference proteome</keyword>
<dbReference type="SUPFAM" id="SSF82171">
    <property type="entry name" value="DPP6 N-terminal domain-like"/>
    <property type="match status" value="1"/>
</dbReference>
<dbReference type="Pfam" id="PF00144">
    <property type="entry name" value="Beta-lactamase"/>
    <property type="match status" value="1"/>
</dbReference>
<dbReference type="Gene3D" id="3.40.50.1820">
    <property type="entry name" value="alpha/beta hydrolase"/>
    <property type="match status" value="1"/>
</dbReference>
<dbReference type="GO" id="GO:0006508">
    <property type="term" value="P:proteolysis"/>
    <property type="evidence" value="ECO:0007669"/>
    <property type="project" value="InterPro"/>
</dbReference>
<sequence>MTRRMRVEDLTDLVVPSQPALSPDGSRIAYALRTPDVEGDRYTDELWLVGTDGDAPRRLTSGPADAAPAWSPDGTRLAFLRDGQVAVVGVPGGEPEQVTDLPLGAGAPRWSPDGRRLAFTAPVDPTGGAKGPMVSDGIDYQTDSLGMFGQVRTQVHVLDPGSRELRQLTDGPHGAGAPAWSPDGTTLAFTRPSGPDSDLRHRVPVHLLEVDDPHARPKVLAFADGVASTVGWVEDGSALLVVGWAGDPVAHAHLHRVAVVGGEVTDLSAAVDRNVMPGATAYPGGLPHEHGGRVWFCLRDHGCTHLWSVAADGTDARPVLDGAGRVVSGLSVAGTLGAVALTTPTSFGEIAVVDLGTGAERVLTDHGAALSGVDTYPREERWFTISDGTEVQAWLIHDPARRGPRPVLLDVHGGPHNAWNGAADEIHLYHQELVARGWAVLLVNPRGSDGYGEAFYDGVRGAWGVADAADFLEPLDRLVADGFADPERLAVAGYSYGGFMTCWLTGHDDRFAAAVAGGTVSDLVSMGGSSDDSHFLSAYELEGTPWQQPERYAAMSPLTRVADVRTPTLLLHGADDLTCPLGQAQQWHTALREQGVPTRLVVYPDASHAFILLGPPSQRLDFNHRVLDWLERHTERGGRARIDAAHWRRRLARLAERHRVPGAQLGILRLGSGESDDELVEAAHGVLNVRTGAPVGTDSLFQIGSITKVWTATVVMALVDEGKLDLDTPVVDVLPELRLADAEITKSVTLRHLLNHTSGIDGDVFTDTGRGDDCLERYVDVLGEAGQNHPVGATWSYCNSGYALLGRVVEKVTGQTWDQAMRERLFTPLGLAHTVTLPEEALLFAAAVGHDERDGEPVPAPAWGLPRSIGPAGLVTSTVADVLAFARMHLLGGVAADGTEVLSAQSVAAMTSHQADLPDKLSLGDSWGLGWIRFGWDGQRLFGHDGNTLGQAAFLRVLPEQGLAVVLLTNGGHTRDLYEDLYREIFAEVADVAVPRPFAPPEEPVEVDATPFVGVYERAAVRMDVENGPDGPRLRTTVTGPIAALLPDPVEEHPLVPVGPALFAVKPPEAETWAPVTFYELPTGERYVHFGVRATPRVS</sequence>
<dbReference type="Pfam" id="PF07676">
    <property type="entry name" value="PD40"/>
    <property type="match status" value="4"/>
</dbReference>
<keyword evidence="3" id="KW-0645">Protease</keyword>
<reference evidence="3 4" key="1">
    <citation type="submission" date="2018-03" db="EMBL/GenBank/DDBJ databases">
        <title>Genomic Encyclopedia of Archaeal and Bacterial Type Strains, Phase II (KMG-II): from individual species to whole genera.</title>
        <authorList>
            <person name="Goeker M."/>
        </authorList>
    </citation>
    <scope>NUCLEOTIDE SEQUENCE [LARGE SCALE GENOMIC DNA]</scope>
    <source>
        <strain evidence="3 4">DSM 44720</strain>
    </source>
</reference>
<dbReference type="SUPFAM" id="SSF56601">
    <property type="entry name" value="beta-lactamase/transpeptidase-like"/>
    <property type="match status" value="1"/>
</dbReference>
<dbReference type="InterPro" id="IPR029058">
    <property type="entry name" value="AB_hydrolase_fold"/>
</dbReference>
<dbReference type="InterPro" id="IPR012338">
    <property type="entry name" value="Beta-lactam/transpept-like"/>
</dbReference>
<organism evidence="3 4">
    <name type="scientific">Umezawaea tangerina</name>
    <dbReference type="NCBI Taxonomy" id="84725"/>
    <lineage>
        <taxon>Bacteria</taxon>
        <taxon>Bacillati</taxon>
        <taxon>Actinomycetota</taxon>
        <taxon>Actinomycetes</taxon>
        <taxon>Pseudonocardiales</taxon>
        <taxon>Pseudonocardiaceae</taxon>
        <taxon>Umezawaea</taxon>
    </lineage>
</organism>
<evidence type="ECO:0000259" key="2">
    <source>
        <dbReference type="Pfam" id="PF00326"/>
    </source>
</evidence>
<dbReference type="RefSeq" id="WP_106186297.1">
    <property type="nucleotide sequence ID" value="NZ_PVTF01000002.1"/>
</dbReference>
<dbReference type="InterPro" id="IPR050491">
    <property type="entry name" value="AmpC-like"/>
</dbReference>
<dbReference type="EMBL" id="PVTF01000002">
    <property type="protein sequence ID" value="PRY44698.1"/>
    <property type="molecule type" value="Genomic_DNA"/>
</dbReference>
<dbReference type="AlphaFoldDB" id="A0A2T0TGE2"/>
<evidence type="ECO:0000259" key="1">
    <source>
        <dbReference type="Pfam" id="PF00144"/>
    </source>
</evidence>
<dbReference type="GO" id="GO:0004177">
    <property type="term" value="F:aminopeptidase activity"/>
    <property type="evidence" value="ECO:0007669"/>
    <property type="project" value="UniProtKB-KW"/>
</dbReference>
<feature type="domain" description="Peptidase S9 prolyl oligopeptidase catalytic" evidence="2">
    <location>
        <begin position="433"/>
        <end position="634"/>
    </location>
</feature>